<reference evidence="2" key="1">
    <citation type="submission" date="2020-02" db="EMBL/GenBank/DDBJ databases">
        <authorList>
            <person name="Meier V. D."/>
        </authorList>
    </citation>
    <scope>NUCLEOTIDE SEQUENCE</scope>
    <source>
        <strain evidence="2">AVDCRST_MAG51</strain>
    </source>
</reference>
<keyword evidence="2" id="KW-0413">Isomerase</keyword>
<accession>A0A6J4NUB8</accession>
<organism evidence="2">
    <name type="scientific">uncultured Ramlibacter sp</name>
    <dbReference type="NCBI Taxonomy" id="260755"/>
    <lineage>
        <taxon>Bacteria</taxon>
        <taxon>Pseudomonadati</taxon>
        <taxon>Pseudomonadota</taxon>
        <taxon>Betaproteobacteria</taxon>
        <taxon>Burkholderiales</taxon>
        <taxon>Comamonadaceae</taxon>
        <taxon>Ramlibacter</taxon>
        <taxon>environmental samples</taxon>
    </lineage>
</organism>
<evidence type="ECO:0000313" key="2">
    <source>
        <dbReference type="EMBL" id="CAA9395923.1"/>
    </source>
</evidence>
<feature type="compositionally biased region" description="Basic and acidic residues" evidence="1">
    <location>
        <begin position="63"/>
        <end position="77"/>
    </location>
</feature>
<proteinExistence type="predicted"/>
<feature type="non-terminal residue" evidence="2">
    <location>
        <position position="1"/>
    </location>
</feature>
<dbReference type="AlphaFoldDB" id="A0A6J4NUB8"/>
<gene>
    <name evidence="2" type="ORF">AVDCRST_MAG51-599</name>
</gene>
<feature type="compositionally biased region" description="Basic residues" evidence="1">
    <location>
        <begin position="257"/>
        <end position="268"/>
    </location>
</feature>
<dbReference type="EC" id="5.4.99.25" evidence="2"/>
<feature type="non-terminal residue" evidence="2">
    <location>
        <position position="288"/>
    </location>
</feature>
<feature type="region of interest" description="Disordered" evidence="1">
    <location>
        <begin position="58"/>
        <end position="288"/>
    </location>
</feature>
<feature type="compositionally biased region" description="Basic residues" evidence="1">
    <location>
        <begin position="180"/>
        <end position="189"/>
    </location>
</feature>
<evidence type="ECO:0000256" key="1">
    <source>
        <dbReference type="SAM" id="MobiDB-lite"/>
    </source>
</evidence>
<feature type="compositionally biased region" description="Basic residues" evidence="1">
    <location>
        <begin position="129"/>
        <end position="145"/>
    </location>
</feature>
<feature type="compositionally biased region" description="Basic residues" evidence="1">
    <location>
        <begin position="33"/>
        <end position="45"/>
    </location>
</feature>
<feature type="compositionally biased region" description="Basic and acidic residues" evidence="1">
    <location>
        <begin position="169"/>
        <end position="179"/>
    </location>
</feature>
<dbReference type="GO" id="GO:0160148">
    <property type="term" value="F:tRNA pseudouridine(55) synthase activity"/>
    <property type="evidence" value="ECO:0007669"/>
    <property type="project" value="UniProtKB-EC"/>
</dbReference>
<feature type="region of interest" description="Disordered" evidence="1">
    <location>
        <begin position="24"/>
        <end position="45"/>
    </location>
</feature>
<dbReference type="EMBL" id="CADCUX010000160">
    <property type="protein sequence ID" value="CAA9395923.1"/>
    <property type="molecule type" value="Genomic_DNA"/>
</dbReference>
<name>A0A6J4NUB8_9BURK</name>
<sequence>ARGAVARQAEGPVEQRRLAEVQMAAAGREGGPHRHARSAGHRRAAPVLRRCHQVQPAAPGCRQDLRGGRHPGCEDVHRGRRGRGGGATPGARPHAGAPGRSPAALHRRAAPDAADAQRPEEGRQAAVRVRARRRGSGARGARRHGPRVDPGRLPRPVGPARHPAGGEGHQGHLHPDAGRGHRRGARMRRAPVGPAPPGDRPVRAGPVRHAGRPRSHARRRARVAAAGARGAAGRPHACHARRPQCRPVPVRPAPARRLGRPGPRRRVRREPCRLAGHRPRQGRRTDSG</sequence>
<feature type="compositionally biased region" description="Low complexity" evidence="1">
    <location>
        <begin position="89"/>
        <end position="104"/>
    </location>
</feature>
<feature type="compositionally biased region" description="Low complexity" evidence="1">
    <location>
        <begin position="245"/>
        <end position="256"/>
    </location>
</feature>
<feature type="compositionally biased region" description="Low complexity" evidence="1">
    <location>
        <begin position="223"/>
        <end position="235"/>
    </location>
</feature>
<protein>
    <submittedName>
        <fullName evidence="2">tRNA pseudouridine(55) synthase</fullName>
        <ecNumber evidence="2">5.4.99.25</ecNumber>
    </submittedName>
</protein>
<feature type="compositionally biased region" description="Basic residues" evidence="1">
    <location>
        <begin position="209"/>
        <end position="222"/>
    </location>
</feature>